<organism evidence="2 3">
    <name type="scientific">Methylorubrum populi</name>
    <dbReference type="NCBI Taxonomy" id="223967"/>
    <lineage>
        <taxon>Bacteria</taxon>
        <taxon>Pseudomonadati</taxon>
        <taxon>Pseudomonadota</taxon>
        <taxon>Alphaproteobacteria</taxon>
        <taxon>Hyphomicrobiales</taxon>
        <taxon>Methylobacteriaceae</taxon>
        <taxon>Methylorubrum</taxon>
    </lineage>
</organism>
<name>A0A160PC98_9HYPH</name>
<evidence type="ECO:0000313" key="3">
    <source>
        <dbReference type="Proteomes" id="UP000218288"/>
    </source>
</evidence>
<dbReference type="Proteomes" id="UP000218288">
    <property type="component" value="Chromosome"/>
</dbReference>
<feature type="region of interest" description="Disordered" evidence="1">
    <location>
        <begin position="1"/>
        <end position="28"/>
    </location>
</feature>
<dbReference type="AlphaFoldDB" id="A0A160PC98"/>
<reference evidence="2 3" key="1">
    <citation type="journal article" date="2016" name="Genome Announc.">
        <title>Complete Genome Sequence of Methylobacterium populi P-1M, Isolated from Pink-Pigmented Household Biofilm.</title>
        <authorList>
            <person name="Morohoshi T."/>
            <person name="Ikeda T."/>
        </authorList>
    </citation>
    <scope>NUCLEOTIDE SEQUENCE [LARGE SCALE GENOMIC DNA]</scope>
    <source>
        <strain evidence="2 3">P-1M</strain>
    </source>
</reference>
<sequence length="217" mass="23503">MARGDHAGYSGLNRRIDPASGCHGSLPTRRPLTTVLPLLVREARGNRLLPRDVRRAGAIRPRKGTGKLQATASGGCCTVCAHDLGSPQPFRGFRSTAFRVRPPRSRCSTQTHQEWLGTGADTLGTGLVSLPELEPQADPDDGADPCLQPEIDERPPVVSILRRLGWNPGRPGRRCRGAGPIRDGSLRMIAARIEGWPRIPAIAGHLRRPAQTQKDSD</sequence>
<proteinExistence type="predicted"/>
<accession>A0A160PC98</accession>
<protein>
    <submittedName>
        <fullName evidence="2">Uncharacterized protein</fullName>
    </submittedName>
</protein>
<evidence type="ECO:0000256" key="1">
    <source>
        <dbReference type="SAM" id="MobiDB-lite"/>
    </source>
</evidence>
<evidence type="ECO:0000313" key="2">
    <source>
        <dbReference type="EMBL" id="BAU89915.1"/>
    </source>
</evidence>
<gene>
    <name evidence="2" type="ORF">MPPM_1310</name>
</gene>
<dbReference type="EMBL" id="AP014809">
    <property type="protein sequence ID" value="BAU89915.1"/>
    <property type="molecule type" value="Genomic_DNA"/>
</dbReference>